<accession>A0A1Q9BXW8</accession>
<evidence type="ECO:0000256" key="2">
    <source>
        <dbReference type="SAM" id="MobiDB-lite"/>
    </source>
</evidence>
<dbReference type="Gene3D" id="4.10.60.10">
    <property type="entry name" value="Zinc finger, CCHC-type"/>
    <property type="match status" value="1"/>
</dbReference>
<comment type="caution">
    <text evidence="4">The sequence shown here is derived from an EMBL/GenBank/DDBJ whole genome shotgun (WGS) entry which is preliminary data.</text>
</comment>
<evidence type="ECO:0000256" key="1">
    <source>
        <dbReference type="PROSITE-ProRule" id="PRU00047"/>
    </source>
</evidence>
<protein>
    <recommendedName>
        <fullName evidence="3">CCHC-type domain-containing protein</fullName>
    </recommendedName>
</protein>
<keyword evidence="1" id="KW-0863">Zinc-finger</keyword>
<dbReference type="AlphaFoldDB" id="A0A1Q9BXW8"/>
<keyword evidence="5" id="KW-1185">Reference proteome</keyword>
<keyword evidence="1" id="KW-0862">Zinc</keyword>
<evidence type="ECO:0000313" key="5">
    <source>
        <dbReference type="Proteomes" id="UP000186817"/>
    </source>
</evidence>
<feature type="region of interest" description="Disordered" evidence="2">
    <location>
        <begin position="64"/>
        <end position="122"/>
    </location>
</feature>
<feature type="domain" description="CCHC-type" evidence="3">
    <location>
        <begin position="51"/>
        <end position="66"/>
    </location>
</feature>
<dbReference type="EMBL" id="LSRX01002422">
    <property type="protein sequence ID" value="OLP75532.1"/>
    <property type="molecule type" value="Genomic_DNA"/>
</dbReference>
<dbReference type="SUPFAM" id="SSF57756">
    <property type="entry name" value="Retrovirus zinc finger-like domains"/>
    <property type="match status" value="1"/>
</dbReference>
<feature type="compositionally biased region" description="Basic residues" evidence="2">
    <location>
        <begin position="102"/>
        <end position="113"/>
    </location>
</feature>
<feature type="non-terminal residue" evidence="4">
    <location>
        <position position="187"/>
    </location>
</feature>
<dbReference type="InterPro" id="IPR001878">
    <property type="entry name" value="Znf_CCHC"/>
</dbReference>
<dbReference type="Proteomes" id="UP000186817">
    <property type="component" value="Unassembled WGS sequence"/>
</dbReference>
<dbReference type="OrthoDB" id="468361at2759"/>
<evidence type="ECO:0000259" key="3">
    <source>
        <dbReference type="PROSITE" id="PS50158"/>
    </source>
</evidence>
<feature type="compositionally biased region" description="Basic and acidic residues" evidence="2">
    <location>
        <begin position="72"/>
        <end position="83"/>
    </location>
</feature>
<keyword evidence="1" id="KW-0479">Metal-binding</keyword>
<sequence length="187" mass="20401">MDRWDDEGSWDSAWYDSQEWSDVNATTREKCNRCGKAHATDKCTTNLEKVKCFSCHEMGHIGANCPHKGKGKGKESQGKDAKGKGGKGKPGKSGGSNEKGKGKGKAGKQGKKGKMNEVSYDGDDGQWWSQEWDYNWQEPCLDQQLGQSALAESGGTQASQSAPLQMSSLLLCELMSEEMHAMQKCGI</sequence>
<gene>
    <name evidence="4" type="ORF">AK812_SmicGene44651</name>
</gene>
<evidence type="ECO:0000313" key="4">
    <source>
        <dbReference type="EMBL" id="OLP75532.1"/>
    </source>
</evidence>
<dbReference type="PROSITE" id="PS50158">
    <property type="entry name" value="ZF_CCHC"/>
    <property type="match status" value="1"/>
</dbReference>
<name>A0A1Q9BXW8_SYMMI</name>
<dbReference type="GO" id="GO:0003676">
    <property type="term" value="F:nucleic acid binding"/>
    <property type="evidence" value="ECO:0007669"/>
    <property type="project" value="InterPro"/>
</dbReference>
<proteinExistence type="predicted"/>
<reference evidence="4 5" key="1">
    <citation type="submission" date="2016-02" db="EMBL/GenBank/DDBJ databases">
        <title>Genome analysis of coral dinoflagellate symbionts highlights evolutionary adaptations to a symbiotic lifestyle.</title>
        <authorList>
            <person name="Aranda M."/>
            <person name="Li Y."/>
            <person name="Liew Y.J."/>
            <person name="Baumgarten S."/>
            <person name="Simakov O."/>
            <person name="Wilson M."/>
            <person name="Piel J."/>
            <person name="Ashoor H."/>
            <person name="Bougouffa S."/>
            <person name="Bajic V.B."/>
            <person name="Ryu T."/>
            <person name="Ravasi T."/>
            <person name="Bayer T."/>
            <person name="Micklem G."/>
            <person name="Kim H."/>
            <person name="Bhak J."/>
            <person name="Lajeunesse T.C."/>
            <person name="Voolstra C.R."/>
        </authorList>
    </citation>
    <scope>NUCLEOTIDE SEQUENCE [LARGE SCALE GENOMIC DNA]</scope>
    <source>
        <strain evidence="4 5">CCMP2467</strain>
    </source>
</reference>
<dbReference type="InterPro" id="IPR036875">
    <property type="entry name" value="Znf_CCHC_sf"/>
</dbReference>
<organism evidence="4 5">
    <name type="scientific">Symbiodinium microadriaticum</name>
    <name type="common">Dinoflagellate</name>
    <name type="synonym">Zooxanthella microadriatica</name>
    <dbReference type="NCBI Taxonomy" id="2951"/>
    <lineage>
        <taxon>Eukaryota</taxon>
        <taxon>Sar</taxon>
        <taxon>Alveolata</taxon>
        <taxon>Dinophyceae</taxon>
        <taxon>Suessiales</taxon>
        <taxon>Symbiodiniaceae</taxon>
        <taxon>Symbiodinium</taxon>
    </lineage>
</organism>
<dbReference type="GO" id="GO:0008270">
    <property type="term" value="F:zinc ion binding"/>
    <property type="evidence" value="ECO:0007669"/>
    <property type="project" value="UniProtKB-KW"/>
</dbReference>